<dbReference type="PROSITE" id="PS50005">
    <property type="entry name" value="TPR"/>
    <property type="match status" value="1"/>
</dbReference>
<dbReference type="SUPFAM" id="SSF82199">
    <property type="entry name" value="SET domain"/>
    <property type="match status" value="1"/>
</dbReference>
<evidence type="ECO:0000313" key="3">
    <source>
        <dbReference type="EMBL" id="OGM44076.1"/>
    </source>
</evidence>
<dbReference type="InterPro" id="IPR046341">
    <property type="entry name" value="SET_dom_sf"/>
</dbReference>
<evidence type="ECO:0000256" key="1">
    <source>
        <dbReference type="PROSITE-ProRule" id="PRU00339"/>
    </source>
</evidence>
<dbReference type="RefSeq" id="XP_022387793.1">
    <property type="nucleotide sequence ID" value="XM_022534426.1"/>
</dbReference>
<accession>A0A1F7ZX93</accession>
<evidence type="ECO:0000259" key="2">
    <source>
        <dbReference type="PROSITE" id="PS50280"/>
    </source>
</evidence>
<gene>
    <name evidence="3" type="ORF">ABOM_007297</name>
</gene>
<dbReference type="InterPro" id="IPR011990">
    <property type="entry name" value="TPR-like_helical_dom_sf"/>
</dbReference>
<dbReference type="AlphaFoldDB" id="A0A1F7ZX93"/>
<dbReference type="InterPro" id="IPR053209">
    <property type="entry name" value="Gramillin-biosynth_MTr"/>
</dbReference>
<dbReference type="SUPFAM" id="SSF48452">
    <property type="entry name" value="TPR-like"/>
    <property type="match status" value="1"/>
</dbReference>
<name>A0A1F7ZX93_9EURO</name>
<organism evidence="3 4">
    <name type="scientific">Aspergillus bombycis</name>
    <dbReference type="NCBI Taxonomy" id="109264"/>
    <lineage>
        <taxon>Eukaryota</taxon>
        <taxon>Fungi</taxon>
        <taxon>Dikarya</taxon>
        <taxon>Ascomycota</taxon>
        <taxon>Pezizomycotina</taxon>
        <taxon>Eurotiomycetes</taxon>
        <taxon>Eurotiomycetidae</taxon>
        <taxon>Eurotiales</taxon>
        <taxon>Aspergillaceae</taxon>
        <taxon>Aspergillus</taxon>
    </lineage>
</organism>
<feature type="repeat" description="TPR" evidence="1">
    <location>
        <begin position="200"/>
        <end position="233"/>
    </location>
</feature>
<dbReference type="STRING" id="109264.A0A1F7ZX93"/>
<keyword evidence="1" id="KW-0802">TPR repeat</keyword>
<reference evidence="3 4" key="1">
    <citation type="journal article" date="2016" name="Genome Biol. Evol.">
        <title>Draft genome sequence of an aflatoxigenic Aspergillus species, A. bombycis.</title>
        <authorList>
            <person name="Moore G.G."/>
            <person name="Mack B.M."/>
            <person name="Beltz S.B."/>
            <person name="Gilbert M.K."/>
        </authorList>
    </citation>
    <scope>NUCLEOTIDE SEQUENCE [LARGE SCALE GENOMIC DNA]</scope>
    <source>
        <strain evidence="4">NRRL 26010</strain>
    </source>
</reference>
<dbReference type="InterPro" id="IPR001214">
    <property type="entry name" value="SET_dom"/>
</dbReference>
<dbReference type="SMART" id="SM00317">
    <property type="entry name" value="SET"/>
    <property type="match status" value="1"/>
</dbReference>
<protein>
    <recommendedName>
        <fullName evidence="2">SET domain-containing protein</fullName>
    </recommendedName>
</protein>
<proteinExistence type="predicted"/>
<feature type="domain" description="SET" evidence="2">
    <location>
        <begin position="349"/>
        <end position="542"/>
    </location>
</feature>
<dbReference type="Proteomes" id="UP000179179">
    <property type="component" value="Unassembled WGS sequence"/>
</dbReference>
<dbReference type="PROSITE" id="PS50280">
    <property type="entry name" value="SET"/>
    <property type="match status" value="1"/>
</dbReference>
<comment type="caution">
    <text evidence="3">The sequence shown here is derived from an EMBL/GenBank/DDBJ whole genome shotgun (WGS) entry which is preliminary data.</text>
</comment>
<dbReference type="GeneID" id="34450687"/>
<evidence type="ECO:0000313" key="4">
    <source>
        <dbReference type="Proteomes" id="UP000179179"/>
    </source>
</evidence>
<dbReference type="InterPro" id="IPR019734">
    <property type="entry name" value="TPR_rpt"/>
</dbReference>
<keyword evidence="4" id="KW-1185">Reference proteome</keyword>
<dbReference type="PANTHER" id="PTHR47643">
    <property type="entry name" value="TPR DOMAIN PROTEIN (AFU_ORTHOLOGUE AFUA_5G12710)"/>
    <property type="match status" value="1"/>
</dbReference>
<dbReference type="Pfam" id="PF00856">
    <property type="entry name" value="SET"/>
    <property type="match status" value="1"/>
</dbReference>
<sequence>MNTYNVSSAPGCIQLLQQHKKRLREAQSHKGQSPSIHRTRDETIIGFKLRRAQNQGRSSVNHSIRSSIIPPAYHPCTRSLRDLQQLRIKDLRVETHHRDAYLLLRSVTPPDEMTAILAMVEDEDGDVLMLQLYNQDMDRPVEEILPEGTALIVKEPFLKLMSDGEYGIRVDHVSDCIFLSAFDERVPQCWQPKDRPDFDVNHWKMTGDEFCDSAKYQLAIESYTKALDGLPNSEESNILRLSRAYALLKTRRFDEALLDLESIPQTRPSAEKALVYKAQALYSLHRYHECHKVLSSLGPESSGNPAIKDYPARVLRRLDEQELGKYQFKPMYQASKDFPPDLDQATYIGPVAVRPSGSRGRGLFTTEAVKAGDLLLCEKALAHVSTNPETPEQGQNVTLLINVETDTMTVGTQSDLIRVVTQRLYQNPALVKQFTDLHHGSYTPVNVSDVDGKPVVDSFLVARIVSLNAFGCPPSSREYYLEDKARRLETGDQFHSCGVWPNSSYINHSCDSNAQRSFIGDMIIIRAAKDLDPDTEITFWYATPDVDDFDAHRDKFQHWGFQCDCTICQDYQNTDASILEKRQNLRTEVREYLQSNRQPDLARIESTVASLASTYCQPAHEVPRLGIWDVQCVLAKKYLRQDQPVKAIEAVFEALESLGYVIQGAQAPWSPDAPLVIEQWGFMVDQLIEIWLVLAEAFHTVSPELEAKAEWYARITYKICVGEDETFEDTYITNST</sequence>
<dbReference type="Gene3D" id="2.170.270.10">
    <property type="entry name" value="SET domain"/>
    <property type="match status" value="1"/>
</dbReference>
<dbReference type="OrthoDB" id="438641at2759"/>
<dbReference type="Gene3D" id="1.25.40.10">
    <property type="entry name" value="Tetratricopeptide repeat domain"/>
    <property type="match status" value="1"/>
</dbReference>
<dbReference type="PANTHER" id="PTHR47643:SF2">
    <property type="entry name" value="TPR DOMAIN PROTEIN (AFU_ORTHOLOGUE AFUA_5G12710)"/>
    <property type="match status" value="1"/>
</dbReference>
<dbReference type="EMBL" id="LYCR01000060">
    <property type="protein sequence ID" value="OGM44076.1"/>
    <property type="molecule type" value="Genomic_DNA"/>
</dbReference>